<proteinExistence type="predicted"/>
<reference evidence="2 3" key="1">
    <citation type="submission" date="2017-07" db="EMBL/GenBank/DDBJ databases">
        <title>Genomes of Fischerella (Mastigocladus) sp. strains.</title>
        <authorList>
            <person name="Miller S.R."/>
        </authorList>
    </citation>
    <scope>NUCLEOTIDE SEQUENCE [LARGE SCALE GENOMIC DNA]</scope>
    <source>
        <strain evidence="2 3">CCMEE 5318</strain>
    </source>
</reference>
<dbReference type="EMBL" id="NMQE01000009">
    <property type="protein sequence ID" value="PMB27996.1"/>
    <property type="molecule type" value="Genomic_DNA"/>
</dbReference>
<sequence>MEVFKLITYTFNLELTTENFKQMKILPRNSSIQKIFILLIPIVIFIAGCEILTFGNKPFEQKAWLANPVNSGKNDSIRFQMSEDLTKNHLKIGMTRQQTRKLLGKPDLLNSYCYGKDICDNYYLGEYALILKFDSAGKLIKKDIISI</sequence>
<name>A0A2N6LQ24_9CYAN</name>
<feature type="transmembrane region" description="Helical" evidence="1">
    <location>
        <begin position="35"/>
        <end position="55"/>
    </location>
</feature>
<organism evidence="2 3">
    <name type="scientific">Fischerella thermalis CCMEE 5318</name>
    <dbReference type="NCBI Taxonomy" id="2019666"/>
    <lineage>
        <taxon>Bacteria</taxon>
        <taxon>Bacillati</taxon>
        <taxon>Cyanobacteriota</taxon>
        <taxon>Cyanophyceae</taxon>
        <taxon>Nostocales</taxon>
        <taxon>Hapalosiphonaceae</taxon>
        <taxon>Fischerella</taxon>
    </lineage>
</organism>
<accession>A0A2N6LQ24</accession>
<dbReference type="Proteomes" id="UP000235081">
    <property type="component" value="Unassembled WGS sequence"/>
</dbReference>
<evidence type="ECO:0000313" key="2">
    <source>
        <dbReference type="EMBL" id="PMB27996.1"/>
    </source>
</evidence>
<evidence type="ECO:0000313" key="3">
    <source>
        <dbReference type="Proteomes" id="UP000235081"/>
    </source>
</evidence>
<protein>
    <recommendedName>
        <fullName evidence="4">Lipoprotein SmpA/OmlA domain-containing protein</fullName>
    </recommendedName>
</protein>
<evidence type="ECO:0008006" key="4">
    <source>
        <dbReference type="Google" id="ProtNLM"/>
    </source>
</evidence>
<keyword evidence="1" id="KW-0472">Membrane</keyword>
<keyword evidence="1" id="KW-0812">Transmembrane</keyword>
<comment type="caution">
    <text evidence="2">The sequence shown here is derived from an EMBL/GenBank/DDBJ whole genome shotgun (WGS) entry which is preliminary data.</text>
</comment>
<dbReference type="AlphaFoldDB" id="A0A2N6LQ24"/>
<evidence type="ECO:0000256" key="1">
    <source>
        <dbReference type="SAM" id="Phobius"/>
    </source>
</evidence>
<keyword evidence="1" id="KW-1133">Transmembrane helix</keyword>
<gene>
    <name evidence="2" type="ORF">CEN46_00280</name>
</gene>